<dbReference type="InterPro" id="IPR002508">
    <property type="entry name" value="MurNAc-LAA_cat"/>
</dbReference>
<dbReference type="SUPFAM" id="SSF53187">
    <property type="entry name" value="Zn-dependent exopeptidases"/>
    <property type="match status" value="1"/>
</dbReference>
<name>A0ABU6NZ29_9BACI</name>
<dbReference type="PROSITE" id="PS51781">
    <property type="entry name" value="SH3B"/>
    <property type="match status" value="1"/>
</dbReference>
<evidence type="ECO:0000313" key="4">
    <source>
        <dbReference type="EMBL" id="MED4402360.1"/>
    </source>
</evidence>
<keyword evidence="2" id="KW-0961">Cell wall biogenesis/degradation</keyword>
<dbReference type="InterPro" id="IPR041378">
    <property type="entry name" value="S-layer_SbsC_C"/>
</dbReference>
<dbReference type="CDD" id="cd02696">
    <property type="entry name" value="MurNAc-LAA"/>
    <property type="match status" value="1"/>
</dbReference>
<dbReference type="Gene3D" id="3.40.630.40">
    <property type="entry name" value="Zn-dependent exopeptidases"/>
    <property type="match status" value="1"/>
</dbReference>
<gene>
    <name evidence="4" type="ORF">P9271_13650</name>
</gene>
<evidence type="ECO:0000256" key="1">
    <source>
        <dbReference type="ARBA" id="ARBA00022801"/>
    </source>
</evidence>
<evidence type="ECO:0000313" key="5">
    <source>
        <dbReference type="Proteomes" id="UP001342826"/>
    </source>
</evidence>
<dbReference type="Proteomes" id="UP001342826">
    <property type="component" value="Unassembled WGS sequence"/>
</dbReference>
<dbReference type="Gene3D" id="1.20.58.780">
    <property type="match status" value="1"/>
</dbReference>
<sequence>MKNRHIYLLMYALVFFIVFSYASPNVLAVKTTYSFKQVEDGETLKQYLGELEDTINRGQITEIDKQYDKYSTQIKEVEATIGKVPGSENRRVLLDYYITPAKVAKERVIYEVSQYRLLNKLDALIKQGKLSEAKNDFAVLERLKKRAVDIKVAGNYEKLPTGIQQSLLQFEQSLKKDYETKENTPNENIPTEDTTSESTVEAVVSAKELNVRSEPSLDSEVIGKLSKGDRITVNEFIGNWAKTTLNNKVGYVHKNYLVLNSSEQPAGSLLEGKIITIDPGHGGKHPGAIGFGLKEKDVTLDIGLKVQKLLEAEGAKVVMTRTNDATLELPERTAIAINNKSDIFVSLHINSHTTSSPNGTETYWNEKYQSKESKKLAEKIQNRLVELLNTTNRGVKTKDLYVIKYTTMPSVLVEFGFISNEAEAKRMKTDEFRENAAEAVLLGILDYYK</sequence>
<dbReference type="InterPro" id="IPR050695">
    <property type="entry name" value="N-acetylmuramoyl_amidase_3"/>
</dbReference>
<dbReference type="PANTHER" id="PTHR30404:SF0">
    <property type="entry name" value="N-ACETYLMURAMOYL-L-ALANINE AMIDASE AMIC"/>
    <property type="match status" value="1"/>
</dbReference>
<dbReference type="EMBL" id="JARTFS010000011">
    <property type="protein sequence ID" value="MED4402360.1"/>
    <property type="molecule type" value="Genomic_DNA"/>
</dbReference>
<comment type="caution">
    <text evidence="4">The sequence shown here is derived from an EMBL/GenBank/DDBJ whole genome shotgun (WGS) entry which is preliminary data.</text>
</comment>
<accession>A0ABU6NZ29</accession>
<dbReference type="GeneID" id="301143152"/>
<evidence type="ECO:0000256" key="2">
    <source>
        <dbReference type="ARBA" id="ARBA00023316"/>
    </source>
</evidence>
<dbReference type="SMART" id="SM00287">
    <property type="entry name" value="SH3b"/>
    <property type="match status" value="1"/>
</dbReference>
<reference evidence="4 5" key="1">
    <citation type="submission" date="2023-03" db="EMBL/GenBank/DDBJ databases">
        <title>Bacillus Genome Sequencing.</title>
        <authorList>
            <person name="Dunlap C."/>
        </authorList>
    </citation>
    <scope>NUCLEOTIDE SEQUENCE [LARGE SCALE GENOMIC DNA]</scope>
    <source>
        <strain evidence="4 5">NRS-1717</strain>
    </source>
</reference>
<evidence type="ECO:0000259" key="3">
    <source>
        <dbReference type="PROSITE" id="PS51781"/>
    </source>
</evidence>
<dbReference type="Gene3D" id="2.30.30.40">
    <property type="entry name" value="SH3 Domains"/>
    <property type="match status" value="1"/>
</dbReference>
<dbReference type="Pfam" id="PF01520">
    <property type="entry name" value="Amidase_3"/>
    <property type="match status" value="1"/>
</dbReference>
<dbReference type="PANTHER" id="PTHR30404">
    <property type="entry name" value="N-ACETYLMURAMOYL-L-ALANINE AMIDASE"/>
    <property type="match status" value="1"/>
</dbReference>
<dbReference type="GO" id="GO:0008745">
    <property type="term" value="F:N-acetylmuramoyl-L-alanine amidase activity"/>
    <property type="evidence" value="ECO:0007669"/>
    <property type="project" value="UniProtKB-EC"/>
</dbReference>
<proteinExistence type="predicted"/>
<dbReference type="Pfam" id="PF08239">
    <property type="entry name" value="SH3_3"/>
    <property type="match status" value="1"/>
</dbReference>
<dbReference type="SMART" id="SM00646">
    <property type="entry name" value="Ami_3"/>
    <property type="match status" value="1"/>
</dbReference>
<keyword evidence="1 4" id="KW-0378">Hydrolase</keyword>
<dbReference type="RefSeq" id="WP_066235356.1">
    <property type="nucleotide sequence ID" value="NZ_JARTFQ010000005.1"/>
</dbReference>
<feature type="domain" description="SH3b" evidence="3">
    <location>
        <begin position="199"/>
        <end position="261"/>
    </location>
</feature>
<keyword evidence="5" id="KW-1185">Reference proteome</keyword>
<organism evidence="4 5">
    <name type="scientific">Metabacillus fastidiosus</name>
    <dbReference type="NCBI Taxonomy" id="1458"/>
    <lineage>
        <taxon>Bacteria</taxon>
        <taxon>Bacillati</taxon>
        <taxon>Bacillota</taxon>
        <taxon>Bacilli</taxon>
        <taxon>Bacillales</taxon>
        <taxon>Bacillaceae</taxon>
        <taxon>Metabacillus</taxon>
    </lineage>
</organism>
<dbReference type="InterPro" id="IPR003646">
    <property type="entry name" value="SH3-like_bac-type"/>
</dbReference>
<dbReference type="EC" id="3.5.1.28" evidence="4"/>
<dbReference type="Pfam" id="PF18058">
    <property type="entry name" value="SbsC_C"/>
    <property type="match status" value="1"/>
</dbReference>
<protein>
    <submittedName>
        <fullName evidence="4">N-acetylmuramoyl-L-alanine amidase</fullName>
        <ecNumber evidence="4">3.5.1.28</ecNumber>
    </submittedName>
</protein>